<evidence type="ECO:0000259" key="5">
    <source>
        <dbReference type="PROSITE" id="PS50931"/>
    </source>
</evidence>
<dbReference type="Proteomes" id="UP000029518">
    <property type="component" value="Chromosome"/>
</dbReference>
<reference evidence="6" key="1">
    <citation type="submission" date="2014-08" db="EMBL/GenBank/DDBJ databases">
        <title>Comparative genomics of the Paenibacillus odorifer group.</title>
        <authorList>
            <person name="den Bakker H.C."/>
            <person name="Tsai Y.-C.Y.-C."/>
            <person name="Martin N."/>
            <person name="Korlach J."/>
            <person name="Wiedmann M."/>
        </authorList>
    </citation>
    <scope>NUCLEOTIDE SEQUENCE [LARGE SCALE GENOMIC DNA]</scope>
    <source>
        <strain evidence="6">DSM 13188</strain>
    </source>
</reference>
<dbReference type="PANTHER" id="PTHR30419">
    <property type="entry name" value="HTH-TYPE TRANSCRIPTIONAL REGULATOR YBHD"/>
    <property type="match status" value="1"/>
</dbReference>
<dbReference type="Pfam" id="PF00126">
    <property type="entry name" value="HTH_1"/>
    <property type="match status" value="1"/>
</dbReference>
<dbReference type="Pfam" id="PF03466">
    <property type="entry name" value="LysR_substrate"/>
    <property type="match status" value="1"/>
</dbReference>
<organism evidence="6 7">
    <name type="scientific">Paenibacillus borealis</name>
    <dbReference type="NCBI Taxonomy" id="160799"/>
    <lineage>
        <taxon>Bacteria</taxon>
        <taxon>Bacillati</taxon>
        <taxon>Bacillota</taxon>
        <taxon>Bacilli</taxon>
        <taxon>Bacillales</taxon>
        <taxon>Paenibacillaceae</taxon>
        <taxon>Paenibacillus</taxon>
    </lineage>
</organism>
<dbReference type="PRINTS" id="PR00039">
    <property type="entry name" value="HTHLYSR"/>
</dbReference>
<dbReference type="InterPro" id="IPR036388">
    <property type="entry name" value="WH-like_DNA-bd_sf"/>
</dbReference>
<name>A0A089LEJ5_PAEBO</name>
<dbReference type="InterPro" id="IPR036390">
    <property type="entry name" value="WH_DNA-bd_sf"/>
</dbReference>
<sequence length="295" mass="32992">MDVRNLKYVLEVANLHNITKAAEKLHLTQPTLSKMVKSLEDELGVILFDRSGKYVRLTDAGSAAMEQIRLIIAAVDNLHMTLDDISNLKTGTIKIGLPPVISSVFVPKVVTPFQKKYPNISFELIEQGSKNVENMVLEGSIDLGAVLLPVREGSFGIKPFVRENLAIVVHKSHPLAARTEASLTDLREEPLILFAKGFAMRQHIIEACVSAGFEANIAYESAQWDLLVELVSANLGIAFLPEPLCEKVSNQNVRILPLRNPSIPWNVVLIWNKERYISKCMREFIRFLEDHSLVV</sequence>
<protein>
    <recommendedName>
        <fullName evidence="5">HTH lysR-type domain-containing protein</fullName>
    </recommendedName>
</protein>
<dbReference type="HOGENOM" id="CLU_039613_6_2_9"/>
<proteinExistence type="inferred from homology"/>
<dbReference type="InterPro" id="IPR005119">
    <property type="entry name" value="LysR_subst-bd"/>
</dbReference>
<dbReference type="GO" id="GO:0003700">
    <property type="term" value="F:DNA-binding transcription factor activity"/>
    <property type="evidence" value="ECO:0007669"/>
    <property type="project" value="InterPro"/>
</dbReference>
<gene>
    <name evidence="6" type="ORF">PBOR_25215</name>
</gene>
<dbReference type="FunFam" id="1.10.10.10:FF:000001">
    <property type="entry name" value="LysR family transcriptional regulator"/>
    <property type="match status" value="1"/>
</dbReference>
<evidence type="ECO:0000256" key="3">
    <source>
        <dbReference type="ARBA" id="ARBA00023125"/>
    </source>
</evidence>
<dbReference type="KEGG" id="pbd:PBOR_25215"/>
<dbReference type="GO" id="GO:0005829">
    <property type="term" value="C:cytosol"/>
    <property type="evidence" value="ECO:0007669"/>
    <property type="project" value="TreeGrafter"/>
</dbReference>
<dbReference type="Gene3D" id="1.10.10.10">
    <property type="entry name" value="Winged helix-like DNA-binding domain superfamily/Winged helix DNA-binding domain"/>
    <property type="match status" value="1"/>
</dbReference>
<evidence type="ECO:0000256" key="1">
    <source>
        <dbReference type="ARBA" id="ARBA00009437"/>
    </source>
</evidence>
<keyword evidence="4" id="KW-0804">Transcription</keyword>
<dbReference type="SUPFAM" id="SSF53850">
    <property type="entry name" value="Periplasmic binding protein-like II"/>
    <property type="match status" value="1"/>
</dbReference>
<dbReference type="PANTHER" id="PTHR30419:SF8">
    <property type="entry name" value="NITROGEN ASSIMILATION TRANSCRIPTIONAL ACTIVATOR-RELATED"/>
    <property type="match status" value="1"/>
</dbReference>
<evidence type="ECO:0000256" key="2">
    <source>
        <dbReference type="ARBA" id="ARBA00023015"/>
    </source>
</evidence>
<evidence type="ECO:0000313" key="6">
    <source>
        <dbReference type="EMBL" id="AIQ59886.1"/>
    </source>
</evidence>
<evidence type="ECO:0000313" key="7">
    <source>
        <dbReference type="Proteomes" id="UP000029518"/>
    </source>
</evidence>
<dbReference type="Gene3D" id="3.40.190.290">
    <property type="match status" value="1"/>
</dbReference>
<dbReference type="PROSITE" id="PS50931">
    <property type="entry name" value="HTH_LYSR"/>
    <property type="match status" value="1"/>
</dbReference>
<dbReference type="InterPro" id="IPR050950">
    <property type="entry name" value="HTH-type_LysR_regulators"/>
</dbReference>
<feature type="domain" description="HTH lysR-type" evidence="5">
    <location>
        <begin position="1"/>
        <end position="58"/>
    </location>
</feature>
<accession>A0A089LEJ5</accession>
<keyword evidence="2" id="KW-0805">Transcription regulation</keyword>
<comment type="similarity">
    <text evidence="1">Belongs to the LysR transcriptional regulatory family.</text>
</comment>
<dbReference type="OrthoDB" id="9803735at2"/>
<evidence type="ECO:0000256" key="4">
    <source>
        <dbReference type="ARBA" id="ARBA00023163"/>
    </source>
</evidence>
<dbReference type="CDD" id="cd08438">
    <property type="entry name" value="PBP2_CidR"/>
    <property type="match status" value="1"/>
</dbReference>
<keyword evidence="3" id="KW-0238">DNA-binding</keyword>
<dbReference type="EMBL" id="CP009285">
    <property type="protein sequence ID" value="AIQ59886.1"/>
    <property type="molecule type" value="Genomic_DNA"/>
</dbReference>
<dbReference type="GO" id="GO:0003677">
    <property type="term" value="F:DNA binding"/>
    <property type="evidence" value="ECO:0007669"/>
    <property type="project" value="UniProtKB-KW"/>
</dbReference>
<dbReference type="InterPro" id="IPR000847">
    <property type="entry name" value="LysR_HTH_N"/>
</dbReference>
<dbReference type="SUPFAM" id="SSF46785">
    <property type="entry name" value="Winged helix' DNA-binding domain"/>
    <property type="match status" value="1"/>
</dbReference>
<keyword evidence="7" id="KW-1185">Reference proteome</keyword>
<dbReference type="AlphaFoldDB" id="A0A089LEJ5"/>